<dbReference type="PROSITE" id="PS50110">
    <property type="entry name" value="RESPONSE_REGULATORY"/>
    <property type="match status" value="1"/>
</dbReference>
<sequence>MFNAHLASQPSFQQRDNHFSQGLRVLAIDDNVVCLKVLAFELQKCGYQVTATTKAAEAIEMLRKNKDSYDIVITDVMRSDMDVFKLLEIIGLEMDIPVISDEPTSIFSIRFVFMTSANNDLEVIEKGVMHGARDYLVKPVGPEILKNIWQHVIRKTTYNPLPAQRIEANRAIRIPAQQIEANMASRVPAQKMEADRAIRRSARVLHRKNHTVEDGQAVQSHDAPPLLEHKKARVTWTPELHAKFAAAVQQLGQEAVPKKVLELMNEPHLTRGNVASHLQKYRKAALKQKEDARQEIEYHCDANMRRHLDDANIRASSSQNQRFHAVNHSNSSAAYGRYNLRSQNNPSLHDS</sequence>
<evidence type="ECO:0000256" key="3">
    <source>
        <dbReference type="ARBA" id="ARBA00023012"/>
    </source>
</evidence>
<dbReference type="InterPro" id="IPR045279">
    <property type="entry name" value="ARR-like"/>
</dbReference>
<evidence type="ECO:0000256" key="8">
    <source>
        <dbReference type="PROSITE-ProRule" id="PRU00169"/>
    </source>
</evidence>
<accession>A0ABM4U1E3</accession>
<dbReference type="InterPro" id="IPR009057">
    <property type="entry name" value="Homeodomain-like_sf"/>
</dbReference>
<dbReference type="PANTHER" id="PTHR43874">
    <property type="entry name" value="TWO-COMPONENT RESPONSE REGULATOR"/>
    <property type="match status" value="1"/>
</dbReference>
<protein>
    <submittedName>
        <fullName evidence="12">Two-component response regulator ORR22-like</fullName>
    </submittedName>
</protein>
<organism evidence="11 12">
    <name type="scientific">Coffea arabica</name>
    <name type="common">Arabian coffee</name>
    <dbReference type="NCBI Taxonomy" id="13443"/>
    <lineage>
        <taxon>Eukaryota</taxon>
        <taxon>Viridiplantae</taxon>
        <taxon>Streptophyta</taxon>
        <taxon>Embryophyta</taxon>
        <taxon>Tracheophyta</taxon>
        <taxon>Spermatophyta</taxon>
        <taxon>Magnoliopsida</taxon>
        <taxon>eudicotyledons</taxon>
        <taxon>Gunneridae</taxon>
        <taxon>Pentapetalae</taxon>
        <taxon>asterids</taxon>
        <taxon>lamiids</taxon>
        <taxon>Gentianales</taxon>
        <taxon>Rubiaceae</taxon>
        <taxon>Ixoroideae</taxon>
        <taxon>Gardenieae complex</taxon>
        <taxon>Bertiereae - Coffeeae clade</taxon>
        <taxon>Coffeeae</taxon>
        <taxon>Coffea</taxon>
    </lineage>
</organism>
<comment type="subcellular location">
    <subcellularLocation>
        <location evidence="1">Nucleus</location>
    </subcellularLocation>
</comment>
<dbReference type="InterPro" id="IPR001789">
    <property type="entry name" value="Sig_transdc_resp-reg_receiver"/>
</dbReference>
<keyword evidence="7" id="KW-0539">Nucleus</keyword>
<evidence type="ECO:0000256" key="6">
    <source>
        <dbReference type="ARBA" id="ARBA00023163"/>
    </source>
</evidence>
<keyword evidence="11" id="KW-1185">Reference proteome</keyword>
<dbReference type="InterPro" id="IPR011006">
    <property type="entry name" value="CheY-like_superfamily"/>
</dbReference>
<keyword evidence="2 8" id="KW-0597">Phosphoprotein</keyword>
<dbReference type="Pfam" id="PF00249">
    <property type="entry name" value="Myb_DNA-binding"/>
    <property type="match status" value="1"/>
</dbReference>
<evidence type="ECO:0000313" key="11">
    <source>
        <dbReference type="Proteomes" id="UP001652660"/>
    </source>
</evidence>
<evidence type="ECO:0000313" key="12">
    <source>
        <dbReference type="RefSeq" id="XP_071901094.1"/>
    </source>
</evidence>
<feature type="modified residue" description="4-aspartylphosphate" evidence="8">
    <location>
        <position position="75"/>
    </location>
</feature>
<reference evidence="12" key="1">
    <citation type="submission" date="2025-08" db="UniProtKB">
        <authorList>
            <consortium name="RefSeq"/>
        </authorList>
    </citation>
    <scope>IDENTIFICATION</scope>
    <source>
        <tissue evidence="12">Leaves</tissue>
    </source>
</reference>
<evidence type="ECO:0000256" key="4">
    <source>
        <dbReference type="ARBA" id="ARBA00023015"/>
    </source>
</evidence>
<dbReference type="PANTHER" id="PTHR43874:SF217">
    <property type="entry name" value="TWO-COMPONENT RESPONSE REGULATOR ORR24-LIKE ISOFORM X1"/>
    <property type="match status" value="1"/>
</dbReference>
<keyword evidence="3" id="KW-0902">Two-component regulatory system</keyword>
<name>A0ABM4U1E3_COFAR</name>
<feature type="domain" description="HTH myb-type" evidence="10">
    <location>
        <begin position="228"/>
        <end position="286"/>
    </location>
</feature>
<dbReference type="InterPro" id="IPR006447">
    <property type="entry name" value="Myb_dom_plants"/>
</dbReference>
<dbReference type="Gene3D" id="1.10.10.60">
    <property type="entry name" value="Homeodomain-like"/>
    <property type="match status" value="1"/>
</dbReference>
<dbReference type="Proteomes" id="UP001652660">
    <property type="component" value="Chromosome 4c"/>
</dbReference>
<evidence type="ECO:0000256" key="2">
    <source>
        <dbReference type="ARBA" id="ARBA00022553"/>
    </source>
</evidence>
<dbReference type="PROSITE" id="PS51294">
    <property type="entry name" value="HTH_MYB"/>
    <property type="match status" value="1"/>
</dbReference>
<feature type="domain" description="Response regulatory" evidence="9">
    <location>
        <begin position="24"/>
        <end position="153"/>
    </location>
</feature>
<dbReference type="SMART" id="SM00448">
    <property type="entry name" value="REC"/>
    <property type="match status" value="1"/>
</dbReference>
<dbReference type="InterPro" id="IPR001005">
    <property type="entry name" value="SANT/Myb"/>
</dbReference>
<gene>
    <name evidence="12" type="primary">LOC140004839</name>
</gene>
<evidence type="ECO:0000259" key="10">
    <source>
        <dbReference type="PROSITE" id="PS51294"/>
    </source>
</evidence>
<dbReference type="SUPFAM" id="SSF52172">
    <property type="entry name" value="CheY-like"/>
    <property type="match status" value="1"/>
</dbReference>
<dbReference type="SUPFAM" id="SSF46689">
    <property type="entry name" value="Homeodomain-like"/>
    <property type="match status" value="1"/>
</dbReference>
<dbReference type="InterPro" id="IPR017930">
    <property type="entry name" value="Myb_dom"/>
</dbReference>
<evidence type="ECO:0000256" key="1">
    <source>
        <dbReference type="ARBA" id="ARBA00004123"/>
    </source>
</evidence>
<evidence type="ECO:0000256" key="7">
    <source>
        <dbReference type="ARBA" id="ARBA00023242"/>
    </source>
</evidence>
<dbReference type="CDD" id="cd17584">
    <property type="entry name" value="REC_typeB_ARR-like"/>
    <property type="match status" value="1"/>
</dbReference>
<dbReference type="Pfam" id="PF00072">
    <property type="entry name" value="Response_reg"/>
    <property type="match status" value="1"/>
</dbReference>
<proteinExistence type="predicted"/>
<dbReference type="NCBIfam" id="TIGR01557">
    <property type="entry name" value="myb_SHAQKYF"/>
    <property type="match status" value="1"/>
</dbReference>
<keyword evidence="6" id="KW-0804">Transcription</keyword>
<evidence type="ECO:0000256" key="5">
    <source>
        <dbReference type="ARBA" id="ARBA00023159"/>
    </source>
</evidence>
<dbReference type="GeneID" id="140004839"/>
<keyword evidence="5" id="KW-0010">Activator</keyword>
<dbReference type="RefSeq" id="XP_071901094.1">
    <property type="nucleotide sequence ID" value="XM_072044993.1"/>
</dbReference>
<dbReference type="Gene3D" id="3.40.50.2300">
    <property type="match status" value="1"/>
</dbReference>
<evidence type="ECO:0000259" key="9">
    <source>
        <dbReference type="PROSITE" id="PS50110"/>
    </source>
</evidence>
<keyword evidence="4" id="KW-0805">Transcription regulation</keyword>